<keyword evidence="2" id="KW-1185">Reference proteome</keyword>
<dbReference type="AlphaFoldDB" id="A0A433S9U7"/>
<reference evidence="1 2" key="1">
    <citation type="submission" date="2018-01" db="EMBL/GenBank/DDBJ databases">
        <title>Saezia sanguinis gen. nov., sp. nov., in the order Burkholderiales isolated from human blood.</title>
        <authorList>
            <person name="Medina-Pascual M.J."/>
            <person name="Valdezate S."/>
            <person name="Monzon S."/>
            <person name="Cuesta I."/>
            <person name="Carrasco G."/>
            <person name="Villalon P."/>
            <person name="Saez-Nieto J.A."/>
        </authorList>
    </citation>
    <scope>NUCLEOTIDE SEQUENCE [LARGE SCALE GENOMIC DNA]</scope>
    <source>
        <strain evidence="1 2">CNM695-12</strain>
    </source>
</reference>
<proteinExistence type="predicted"/>
<dbReference type="Proteomes" id="UP000286947">
    <property type="component" value="Unassembled WGS sequence"/>
</dbReference>
<dbReference type="EMBL" id="PQSP01000011">
    <property type="protein sequence ID" value="RUS65523.1"/>
    <property type="molecule type" value="Genomic_DNA"/>
</dbReference>
<sequence length="164" mass="18603" precursor="true">MKQYSLAPLFSQPGWSRRFCSLLLALCTGIAVQIIIQTAQAEDTCPALDEHNIIPYIGTWQGRIGEAFVQVQIEQHAEDAQRVQGHYIYLDQPEHLIRIAGEPFSGVLEIEESANGTDISGLWDLKFPTRATDLNHCFTQLQGMWQDAQFSNQKTLTLTRHMSW</sequence>
<dbReference type="OrthoDB" id="8779060at2"/>
<protein>
    <submittedName>
        <fullName evidence="1">Uncharacterized protein</fullName>
    </submittedName>
</protein>
<name>A0A433S9U7_9BURK</name>
<dbReference type="RefSeq" id="WP_126980985.1">
    <property type="nucleotide sequence ID" value="NZ_PQSP01000011.1"/>
</dbReference>
<accession>A0A433S9U7</accession>
<evidence type="ECO:0000313" key="2">
    <source>
        <dbReference type="Proteomes" id="UP000286947"/>
    </source>
</evidence>
<comment type="caution">
    <text evidence="1">The sequence shown here is derived from an EMBL/GenBank/DDBJ whole genome shotgun (WGS) entry which is preliminary data.</text>
</comment>
<gene>
    <name evidence="1" type="ORF">CUZ56_02822</name>
</gene>
<organism evidence="1 2">
    <name type="scientific">Saezia sanguinis</name>
    <dbReference type="NCBI Taxonomy" id="1965230"/>
    <lineage>
        <taxon>Bacteria</taxon>
        <taxon>Pseudomonadati</taxon>
        <taxon>Pseudomonadota</taxon>
        <taxon>Betaproteobacteria</taxon>
        <taxon>Burkholderiales</taxon>
        <taxon>Saeziaceae</taxon>
        <taxon>Saezia</taxon>
    </lineage>
</organism>
<evidence type="ECO:0000313" key="1">
    <source>
        <dbReference type="EMBL" id="RUS65523.1"/>
    </source>
</evidence>